<feature type="transmembrane region" description="Helical" evidence="1">
    <location>
        <begin position="115"/>
        <end position="135"/>
    </location>
</feature>
<organism evidence="4 6">
    <name type="scientific">Eggerthella sinensis</name>
    <dbReference type="NCBI Taxonomy" id="242230"/>
    <lineage>
        <taxon>Bacteria</taxon>
        <taxon>Bacillati</taxon>
        <taxon>Actinomycetota</taxon>
        <taxon>Coriobacteriia</taxon>
        <taxon>Eggerthellales</taxon>
        <taxon>Eggerthellaceae</taxon>
        <taxon>Eggerthella</taxon>
    </lineage>
</organism>
<accession>A0A3N0ITP0</accession>
<dbReference type="OrthoDB" id="3174322at2"/>
<dbReference type="Proteomes" id="UP000270112">
    <property type="component" value="Unassembled WGS sequence"/>
</dbReference>
<sequence length="160" mass="17589">MERKNLVVDVAALAAYAAVANPALTGVGVHEWISLGLVVLFFAHCAMHVDWVVDTVTGAARRLSPARVGNLVLDVTTLVVFMVVIVSGLLVSGSVLLAFGLYADGYYFWDPLHAIAAKVLLALLLVHLVVHWKWLYRFFRKRGKDEGVHVARRMEDAHGD</sequence>
<evidence type="ECO:0000313" key="3">
    <source>
        <dbReference type="EMBL" id="RDB70828.1"/>
    </source>
</evidence>
<keyword evidence="1" id="KW-0472">Membrane</keyword>
<feature type="transmembrane region" description="Helical" evidence="1">
    <location>
        <begin position="73"/>
        <end position="103"/>
    </location>
</feature>
<dbReference type="AlphaFoldDB" id="A0A3N0ITP0"/>
<evidence type="ECO:0000313" key="5">
    <source>
        <dbReference type="Proteomes" id="UP000253817"/>
    </source>
</evidence>
<dbReference type="Proteomes" id="UP000253817">
    <property type="component" value="Unassembled WGS sequence"/>
</dbReference>
<dbReference type="RefSeq" id="WP_114545378.1">
    <property type="nucleotide sequence ID" value="NZ_PPTT01000004.1"/>
</dbReference>
<dbReference type="EMBL" id="PPTT01000004">
    <property type="protein sequence ID" value="RDB70828.1"/>
    <property type="molecule type" value="Genomic_DNA"/>
</dbReference>
<dbReference type="EMBL" id="QICC01000089">
    <property type="protein sequence ID" value="RNM40335.1"/>
    <property type="molecule type" value="Genomic_DNA"/>
</dbReference>
<proteinExistence type="predicted"/>
<reference evidence="4" key="3">
    <citation type="journal article" date="2019" name="Microbiol. Resour. Announc.">
        <title>Draft Genome Sequences of Type Strains of Gordonibacter faecihominis, Paraeggerthella hongkongensis, Parvibacter caecicola,Slackia equolifaciens, Slackia faecicanis, and Slackia isoflavoniconvertens.</title>
        <authorList>
            <person name="Danylec N."/>
            <person name="Stoll D.A."/>
            <person name="Dotsch A."/>
            <person name="Huch M."/>
        </authorList>
    </citation>
    <scope>NUCLEOTIDE SEQUENCE</scope>
    <source>
        <strain evidence="4">DSM 16107</strain>
    </source>
</reference>
<comment type="caution">
    <text evidence="4">The sequence shown here is derived from an EMBL/GenBank/DDBJ whole genome shotgun (WGS) entry which is preliminary data.</text>
</comment>
<name>A0A3N0ITP0_9ACTN</name>
<evidence type="ECO:0000313" key="6">
    <source>
        <dbReference type="Proteomes" id="UP000270112"/>
    </source>
</evidence>
<evidence type="ECO:0000259" key="2">
    <source>
        <dbReference type="Pfam" id="PF14358"/>
    </source>
</evidence>
<keyword evidence="1" id="KW-1133">Transmembrane helix</keyword>
<feature type="domain" description="Flavinylation-associated cytochrome" evidence="2">
    <location>
        <begin position="72"/>
        <end position="132"/>
    </location>
</feature>
<gene>
    <name evidence="3" type="ORF">C1876_03730</name>
    <name evidence="4" type="ORF">DMP09_14825</name>
</gene>
<evidence type="ECO:0000313" key="4">
    <source>
        <dbReference type="EMBL" id="RNM40335.1"/>
    </source>
</evidence>
<dbReference type="Pfam" id="PF14358">
    <property type="entry name" value="DUF4405"/>
    <property type="match status" value="1"/>
</dbReference>
<feature type="transmembrane region" description="Helical" evidence="1">
    <location>
        <begin position="32"/>
        <end position="53"/>
    </location>
</feature>
<reference evidence="3 5" key="1">
    <citation type="journal article" date="2018" name="Elife">
        <title>Discovery and characterization of a prevalent human gut bacterial enzyme sufficient for the inactivation of a family of plant toxins.</title>
        <authorList>
            <person name="Koppel N."/>
            <person name="Bisanz J.E."/>
            <person name="Pandelia M.E."/>
            <person name="Turnbaugh P.J."/>
            <person name="Balskus E.P."/>
        </authorList>
    </citation>
    <scope>NUCLEOTIDE SEQUENCE [LARGE SCALE GENOMIC DNA]</scope>
    <source>
        <strain evidence="3 5">DSM 16107</strain>
    </source>
</reference>
<keyword evidence="5" id="KW-1185">Reference proteome</keyword>
<evidence type="ECO:0000256" key="1">
    <source>
        <dbReference type="SAM" id="Phobius"/>
    </source>
</evidence>
<dbReference type="InterPro" id="IPR025517">
    <property type="entry name" value="DUF4405"/>
</dbReference>
<protein>
    <recommendedName>
        <fullName evidence="2">Flavinylation-associated cytochrome domain-containing protein</fullName>
    </recommendedName>
</protein>
<keyword evidence="1" id="KW-0812">Transmembrane</keyword>
<reference evidence="6" key="2">
    <citation type="submission" date="2018-05" db="EMBL/GenBank/DDBJ databases">
        <title>Genome Sequencing of selected type strains of the family Eggerthellaceae.</title>
        <authorList>
            <person name="Danylec N."/>
            <person name="Stoll D.A."/>
            <person name="Doetsch A."/>
            <person name="Huch M."/>
        </authorList>
    </citation>
    <scope>NUCLEOTIDE SEQUENCE [LARGE SCALE GENOMIC DNA]</scope>
    <source>
        <strain evidence="6">DSM 16107</strain>
    </source>
</reference>